<comment type="caution">
    <text evidence="2">The sequence shown here is derived from an EMBL/GenBank/DDBJ whole genome shotgun (WGS) entry which is preliminary data.</text>
</comment>
<dbReference type="OrthoDB" id="9906912at2759"/>
<sequence length="49" mass="5792">QALRCNRICSDSQDRNSKLKDLQNAFLRLQYPPHIVKEQINKANTHTQR</sequence>
<evidence type="ECO:0000259" key="1">
    <source>
        <dbReference type="Pfam" id="PF26215"/>
    </source>
</evidence>
<name>A0A9Q0Y4N8_9SAUR</name>
<reference evidence="2" key="1">
    <citation type="journal article" date="2023" name="DNA Res.">
        <title>Chromosome-level genome assembly of Phrynocephalus forsythii using third-generation DNA sequencing and Hi-C analysis.</title>
        <authorList>
            <person name="Qi Y."/>
            <person name="Zhao W."/>
            <person name="Zhao Y."/>
            <person name="Niu C."/>
            <person name="Cao S."/>
            <person name="Zhang Y."/>
        </authorList>
    </citation>
    <scope>NUCLEOTIDE SEQUENCE</scope>
    <source>
        <tissue evidence="2">Muscle</tissue>
    </source>
</reference>
<keyword evidence="3" id="KW-1185">Reference proteome</keyword>
<proteinExistence type="predicted"/>
<dbReference type="AlphaFoldDB" id="A0A9Q0Y4N8"/>
<accession>A0A9Q0Y4N8</accession>
<dbReference type="EMBL" id="JAPFRF010000003">
    <property type="protein sequence ID" value="KAJ7338719.1"/>
    <property type="molecule type" value="Genomic_DNA"/>
</dbReference>
<feature type="domain" description="Helix-turn-helix" evidence="1">
    <location>
        <begin position="2"/>
        <end position="41"/>
    </location>
</feature>
<evidence type="ECO:0000313" key="2">
    <source>
        <dbReference type="EMBL" id="KAJ7338719.1"/>
    </source>
</evidence>
<gene>
    <name evidence="2" type="ORF">JRQ81_012621</name>
</gene>
<feature type="non-terminal residue" evidence="2">
    <location>
        <position position="1"/>
    </location>
</feature>
<evidence type="ECO:0000313" key="3">
    <source>
        <dbReference type="Proteomes" id="UP001142489"/>
    </source>
</evidence>
<dbReference type="Proteomes" id="UP001142489">
    <property type="component" value="Unassembled WGS sequence"/>
</dbReference>
<protein>
    <recommendedName>
        <fullName evidence="1">Helix-turn-helix domain-containing protein</fullName>
    </recommendedName>
</protein>
<dbReference type="InterPro" id="IPR058912">
    <property type="entry name" value="HTH_animal"/>
</dbReference>
<dbReference type="Pfam" id="PF26215">
    <property type="entry name" value="HTH_animal"/>
    <property type="match status" value="1"/>
</dbReference>
<organism evidence="2 3">
    <name type="scientific">Phrynocephalus forsythii</name>
    <dbReference type="NCBI Taxonomy" id="171643"/>
    <lineage>
        <taxon>Eukaryota</taxon>
        <taxon>Metazoa</taxon>
        <taxon>Chordata</taxon>
        <taxon>Craniata</taxon>
        <taxon>Vertebrata</taxon>
        <taxon>Euteleostomi</taxon>
        <taxon>Lepidosauria</taxon>
        <taxon>Squamata</taxon>
        <taxon>Bifurcata</taxon>
        <taxon>Unidentata</taxon>
        <taxon>Episquamata</taxon>
        <taxon>Toxicofera</taxon>
        <taxon>Iguania</taxon>
        <taxon>Acrodonta</taxon>
        <taxon>Agamidae</taxon>
        <taxon>Agaminae</taxon>
        <taxon>Phrynocephalus</taxon>
    </lineage>
</organism>